<protein>
    <submittedName>
        <fullName evidence="1">Uncharacterized protein</fullName>
    </submittedName>
</protein>
<accession>A0A922T5U0</accession>
<evidence type="ECO:0000313" key="2">
    <source>
        <dbReference type="Proteomes" id="UP000052167"/>
    </source>
</evidence>
<name>A0A922T5U0_9HYPH</name>
<dbReference type="EMBL" id="JOKJ01000005">
    <property type="protein sequence ID" value="KEQ09960.1"/>
    <property type="molecule type" value="Genomic_DNA"/>
</dbReference>
<comment type="caution">
    <text evidence="1">The sequence shown here is derived from an EMBL/GenBank/DDBJ whole genome shotgun (WGS) entry which is preliminary data.</text>
</comment>
<dbReference type="Proteomes" id="UP000052167">
    <property type="component" value="Unassembled WGS sequence"/>
</dbReference>
<dbReference type="RefSeq" id="WP_037162215.1">
    <property type="nucleotide sequence ID" value="NZ_JOKI01000002.1"/>
</dbReference>
<organism evidence="1 2">
    <name type="scientific">Pseudorhizobium pelagicum</name>
    <dbReference type="NCBI Taxonomy" id="1509405"/>
    <lineage>
        <taxon>Bacteria</taxon>
        <taxon>Pseudomonadati</taxon>
        <taxon>Pseudomonadota</taxon>
        <taxon>Alphaproteobacteria</taxon>
        <taxon>Hyphomicrobiales</taxon>
        <taxon>Rhizobiaceae</taxon>
        <taxon>Rhizobium/Agrobacterium group</taxon>
        <taxon>Pseudorhizobium</taxon>
    </lineage>
</organism>
<evidence type="ECO:0000313" key="1">
    <source>
        <dbReference type="EMBL" id="KEQ09960.1"/>
    </source>
</evidence>
<reference evidence="1 2" key="1">
    <citation type="submission" date="2014-06" db="EMBL/GenBank/DDBJ databases">
        <title>Rhizobium pelagicum/R2-400B4.</title>
        <authorList>
            <person name="Kimes N.E."/>
            <person name="Lopez-Perez M."/>
        </authorList>
    </citation>
    <scope>NUCLEOTIDE SEQUENCE [LARGE SCALE GENOMIC DNA]</scope>
    <source>
        <strain evidence="1 2">R2-400B4</strain>
    </source>
</reference>
<sequence length="325" mass="36027">MSDSLENARKFLESLQRTDLSKLIAQSKVESRIGDSFWPEVVVRSPRPFSEALASLPQYDRKRIAEAVVSDEGGVSTPSDIIIHEIPGPPVEGLPALLPELVIQQETMIKVATGERSIQDANDYYIARQVRLTTLCGSSTIQYDNPHPDLWAWFHYYKDHFGTYAERRRYVRDLFKSAIADAAAKTLSAAPVREPTGWERVDRALTKARSQIDTSSDEEDYQAIGLLCREVMISLAQAVYDPAIHASEDGVSPSLTDANRMLEGYVGHSFPGESYKEVRAHARAALALALNLQHRRTATRKLAALCLEAATSATSIIAIISDRGR</sequence>
<gene>
    <name evidence="1" type="ORF">GV68_21735</name>
</gene>
<dbReference type="OrthoDB" id="141582at2"/>
<keyword evidence="2" id="KW-1185">Reference proteome</keyword>
<dbReference type="AlphaFoldDB" id="A0A922T5U0"/>
<proteinExistence type="predicted"/>